<keyword evidence="1" id="KW-0812">Transmembrane</keyword>
<name>A0A265NAN6_9BACI</name>
<evidence type="ECO:0000313" key="3">
    <source>
        <dbReference type="Proteomes" id="UP000216498"/>
    </source>
</evidence>
<keyword evidence="1" id="KW-1133">Transmembrane helix</keyword>
<keyword evidence="3" id="KW-1185">Reference proteome</keyword>
<dbReference type="EMBL" id="NPMS01000003">
    <property type="protein sequence ID" value="OZU89100.1"/>
    <property type="molecule type" value="Genomic_DNA"/>
</dbReference>
<proteinExistence type="predicted"/>
<dbReference type="AlphaFoldDB" id="A0A265NAN6"/>
<organism evidence="2 3">
    <name type="scientific">Virgibacillus indicus</name>
    <dbReference type="NCBI Taxonomy" id="2024554"/>
    <lineage>
        <taxon>Bacteria</taxon>
        <taxon>Bacillati</taxon>
        <taxon>Bacillota</taxon>
        <taxon>Bacilli</taxon>
        <taxon>Bacillales</taxon>
        <taxon>Bacillaceae</taxon>
        <taxon>Virgibacillus</taxon>
    </lineage>
</organism>
<dbReference type="Proteomes" id="UP000216498">
    <property type="component" value="Unassembled WGS sequence"/>
</dbReference>
<feature type="transmembrane region" description="Helical" evidence="1">
    <location>
        <begin position="235"/>
        <end position="253"/>
    </location>
</feature>
<comment type="caution">
    <text evidence="2">The sequence shown here is derived from an EMBL/GenBank/DDBJ whole genome shotgun (WGS) entry which is preliminary data.</text>
</comment>
<evidence type="ECO:0000313" key="2">
    <source>
        <dbReference type="EMBL" id="OZU89100.1"/>
    </source>
</evidence>
<protein>
    <submittedName>
        <fullName evidence="2">Uncharacterized protein</fullName>
    </submittedName>
</protein>
<gene>
    <name evidence="2" type="ORF">CIL03_08800</name>
</gene>
<accession>A0A265NAN6</accession>
<evidence type="ECO:0000256" key="1">
    <source>
        <dbReference type="SAM" id="Phobius"/>
    </source>
</evidence>
<sequence length="279" mass="30774">MTNESTVHIEFNKLSLSPGVQAVQKQALAAVVIGSQLDSAGFYNFSNQYKQIASAANQVIRPLADLHSYTNRISTQMLPIVETIHSTVSSYVAIQDTINHMNLISRNLSEIVGATTGMLSRTVSGLRNLQMISVQTIADTLKQVGPYNLASSFKHIDLTLDVNFDELPVREAVNPYDELSPQEINEKLKKEIERDKEILGVNVPYNVLGMGFIKDVYLPVTGMAYSLEASGAIDASFAVQFFIFAILPFVLNLSTKNNTSTKEEIKLDVRIKSDDGENI</sequence>
<keyword evidence="1" id="KW-0472">Membrane</keyword>
<reference evidence="2 3" key="1">
    <citation type="submission" date="2017-08" db="EMBL/GenBank/DDBJ databases">
        <title>Virgibacillus indicus sp. nov. and Virgibacillus profoundi sp. nov, two moderately halophilic bacteria isolated from marine sediment by using the Microfluidic Streak Plate.</title>
        <authorList>
            <person name="Xu B."/>
            <person name="Hu B."/>
            <person name="Wang J."/>
            <person name="Zhu Y."/>
            <person name="Huang L."/>
            <person name="Du W."/>
            <person name="Huang Y."/>
        </authorList>
    </citation>
    <scope>NUCLEOTIDE SEQUENCE [LARGE SCALE GENOMIC DNA]</scope>
    <source>
        <strain evidence="2 3">IO3-P2-C2</strain>
    </source>
</reference>
<dbReference type="RefSeq" id="WP_094885466.1">
    <property type="nucleotide sequence ID" value="NZ_NPMS01000003.1"/>
</dbReference>